<feature type="transmembrane region" description="Helical" evidence="5">
    <location>
        <begin position="246"/>
        <end position="265"/>
    </location>
</feature>
<dbReference type="GO" id="GO:0016020">
    <property type="term" value="C:membrane"/>
    <property type="evidence" value="ECO:0007669"/>
    <property type="project" value="UniProtKB-SubCell"/>
</dbReference>
<protein>
    <submittedName>
        <fullName evidence="7">O-antigen ligase</fullName>
    </submittedName>
</protein>
<feature type="transmembrane region" description="Helical" evidence="5">
    <location>
        <begin position="394"/>
        <end position="414"/>
    </location>
</feature>
<dbReference type="EMBL" id="JACCBY010000008">
    <property type="protein sequence ID" value="NYD92062.1"/>
    <property type="molecule type" value="Genomic_DNA"/>
</dbReference>
<dbReference type="GO" id="GO:0016874">
    <property type="term" value="F:ligase activity"/>
    <property type="evidence" value="ECO:0007669"/>
    <property type="project" value="UniProtKB-KW"/>
</dbReference>
<evidence type="ECO:0000256" key="1">
    <source>
        <dbReference type="ARBA" id="ARBA00004141"/>
    </source>
</evidence>
<keyword evidence="3 5" id="KW-1133">Transmembrane helix</keyword>
<feature type="transmembrane region" description="Helical" evidence="5">
    <location>
        <begin position="272"/>
        <end position="291"/>
    </location>
</feature>
<feature type="transmembrane region" description="Helical" evidence="5">
    <location>
        <begin position="7"/>
        <end position="29"/>
    </location>
</feature>
<feature type="transmembrane region" description="Helical" evidence="5">
    <location>
        <begin position="145"/>
        <end position="166"/>
    </location>
</feature>
<sequence length="457" mass="48484">MRVDLRFGPFPIVAALFVVCALGGGSSRIDSLSLLYLRPMAVAALVVLLFLSRRADLRSVRVPLTLLTVLAGWMAVQLIPLPPAVWSALPFRATILHGLQAIGVEAGWRPVSLTPDLTLNSLIALVVPAALLIGSSSLSARQQIWLTVIVIAAAAASIFVEVAQVAGGPDSPFYLYAVSNVGTPSGLFANRNHQAAFLACVLPLLAVTAHPRLSGRHALPLAWGYLGFALMAVIAVVATGSRTGSLIAAVLLIYTLFTSISYVFPNPKHRRVVTAAAALGGIALLIGMVLLGRATSFDRLAGFDAASEQRLKALPTLLKMLEQFTLTGTGFGSFDPVFRIMEPDSLLHATFFNHAHNDWLELAITGGIPALVVLAVFCVWVIRNTIMRFRQRSSPMTILGRAGGLIVLVLGAASLTDYPLRTPLLSALLALAVGWLSRSPDQEDSSKGNVANAHLSA</sequence>
<feature type="transmembrane region" description="Helical" evidence="5">
    <location>
        <begin position="221"/>
        <end position="240"/>
    </location>
</feature>
<keyword evidence="7" id="KW-0436">Ligase</keyword>
<reference evidence="7 8" key="1">
    <citation type="submission" date="2020-07" db="EMBL/GenBank/DDBJ databases">
        <authorList>
            <person name="Partida-Martinez L."/>
            <person name="Huntemann M."/>
            <person name="Clum A."/>
            <person name="Wang J."/>
            <person name="Palaniappan K."/>
            <person name="Ritter S."/>
            <person name="Chen I.-M."/>
            <person name="Stamatis D."/>
            <person name="Reddy T."/>
            <person name="O'Malley R."/>
            <person name="Daum C."/>
            <person name="Shapiro N."/>
            <person name="Ivanova N."/>
            <person name="Kyrpides N."/>
            <person name="Woyke T."/>
        </authorList>
    </citation>
    <scope>NUCLEOTIDE SEQUENCE [LARGE SCALE GENOMIC DNA]</scope>
    <source>
        <strain evidence="7 8">AS2.3</strain>
    </source>
</reference>
<evidence type="ECO:0000259" key="6">
    <source>
        <dbReference type="Pfam" id="PF04932"/>
    </source>
</evidence>
<accession>A0A7Y9FRZ7</accession>
<feature type="transmembrane region" description="Helical" evidence="5">
    <location>
        <begin position="362"/>
        <end position="382"/>
    </location>
</feature>
<feature type="transmembrane region" description="Helical" evidence="5">
    <location>
        <begin position="117"/>
        <end position="133"/>
    </location>
</feature>
<evidence type="ECO:0000313" key="7">
    <source>
        <dbReference type="EMBL" id="NYD92062.1"/>
    </source>
</evidence>
<feature type="transmembrane region" description="Helical" evidence="5">
    <location>
        <begin position="193"/>
        <end position="209"/>
    </location>
</feature>
<comment type="subcellular location">
    <subcellularLocation>
        <location evidence="1">Membrane</location>
        <topology evidence="1">Multi-pass membrane protein</topology>
    </subcellularLocation>
</comment>
<keyword evidence="2 5" id="KW-0812">Transmembrane</keyword>
<dbReference type="RefSeq" id="WP_179510454.1">
    <property type="nucleotide sequence ID" value="NZ_JACCBY010000008.1"/>
</dbReference>
<evidence type="ECO:0000313" key="8">
    <source>
        <dbReference type="Proteomes" id="UP000517753"/>
    </source>
</evidence>
<gene>
    <name evidence="7" type="ORF">HD841_003882</name>
</gene>
<organism evidence="7 8">
    <name type="scientific">Sphingomonas melonis</name>
    <dbReference type="NCBI Taxonomy" id="152682"/>
    <lineage>
        <taxon>Bacteria</taxon>
        <taxon>Pseudomonadati</taxon>
        <taxon>Pseudomonadota</taxon>
        <taxon>Alphaproteobacteria</taxon>
        <taxon>Sphingomonadales</taxon>
        <taxon>Sphingomonadaceae</taxon>
        <taxon>Sphingomonas</taxon>
    </lineage>
</organism>
<dbReference type="Proteomes" id="UP000517753">
    <property type="component" value="Unassembled WGS sequence"/>
</dbReference>
<keyword evidence="4 5" id="KW-0472">Membrane</keyword>
<dbReference type="AlphaFoldDB" id="A0A7Y9FRZ7"/>
<evidence type="ECO:0000256" key="5">
    <source>
        <dbReference type="SAM" id="Phobius"/>
    </source>
</evidence>
<proteinExistence type="predicted"/>
<comment type="caution">
    <text evidence="7">The sequence shown here is derived from an EMBL/GenBank/DDBJ whole genome shotgun (WGS) entry which is preliminary data.</text>
</comment>
<dbReference type="PANTHER" id="PTHR37422">
    <property type="entry name" value="TEICHURONIC ACID BIOSYNTHESIS PROTEIN TUAE"/>
    <property type="match status" value="1"/>
</dbReference>
<evidence type="ECO:0000256" key="4">
    <source>
        <dbReference type="ARBA" id="ARBA00023136"/>
    </source>
</evidence>
<evidence type="ECO:0000256" key="3">
    <source>
        <dbReference type="ARBA" id="ARBA00022989"/>
    </source>
</evidence>
<dbReference type="InterPro" id="IPR007016">
    <property type="entry name" value="O-antigen_ligase-rel_domated"/>
</dbReference>
<dbReference type="Pfam" id="PF04932">
    <property type="entry name" value="Wzy_C"/>
    <property type="match status" value="1"/>
</dbReference>
<keyword evidence="8" id="KW-1185">Reference proteome</keyword>
<evidence type="ECO:0000256" key="2">
    <source>
        <dbReference type="ARBA" id="ARBA00022692"/>
    </source>
</evidence>
<feature type="transmembrane region" description="Helical" evidence="5">
    <location>
        <begin position="64"/>
        <end position="81"/>
    </location>
</feature>
<name>A0A7Y9FRZ7_9SPHN</name>
<feature type="transmembrane region" description="Helical" evidence="5">
    <location>
        <begin position="35"/>
        <end position="52"/>
    </location>
</feature>
<dbReference type="PANTHER" id="PTHR37422:SF23">
    <property type="entry name" value="TEICHURONIC ACID BIOSYNTHESIS PROTEIN TUAE"/>
    <property type="match status" value="1"/>
</dbReference>
<feature type="domain" description="O-antigen ligase-related" evidence="6">
    <location>
        <begin position="229"/>
        <end position="374"/>
    </location>
</feature>
<reference evidence="7 8" key="2">
    <citation type="submission" date="2020-08" db="EMBL/GenBank/DDBJ databases">
        <title>The Agave Microbiome: Exploring the role of microbial communities in plant adaptations to desert environments.</title>
        <authorList>
            <person name="Partida-Martinez L.P."/>
        </authorList>
    </citation>
    <scope>NUCLEOTIDE SEQUENCE [LARGE SCALE GENOMIC DNA]</scope>
    <source>
        <strain evidence="7 8">AS2.3</strain>
    </source>
</reference>
<dbReference type="InterPro" id="IPR051533">
    <property type="entry name" value="WaaL-like"/>
</dbReference>